<keyword evidence="3" id="KW-1185">Reference proteome</keyword>
<organism evidence="2 3">
    <name type="scientific">Limnothrix redekei LRLZ20PSL1</name>
    <dbReference type="NCBI Taxonomy" id="3112953"/>
    <lineage>
        <taxon>Bacteria</taxon>
        <taxon>Bacillati</taxon>
        <taxon>Cyanobacteriota</taxon>
        <taxon>Cyanophyceae</taxon>
        <taxon>Pseudanabaenales</taxon>
        <taxon>Pseudanabaenaceae</taxon>
        <taxon>Limnothrix</taxon>
    </lineage>
</organism>
<feature type="region of interest" description="Disordered" evidence="1">
    <location>
        <begin position="1"/>
        <end position="40"/>
    </location>
</feature>
<protein>
    <submittedName>
        <fullName evidence="2">Uncharacterized protein</fullName>
    </submittedName>
</protein>
<dbReference type="EMBL" id="JAZAQF010000086">
    <property type="protein sequence ID" value="MFG3818886.1"/>
    <property type="molecule type" value="Genomic_DNA"/>
</dbReference>
<evidence type="ECO:0000313" key="2">
    <source>
        <dbReference type="EMBL" id="MFG3818886.1"/>
    </source>
</evidence>
<dbReference type="RefSeq" id="WP_393014492.1">
    <property type="nucleotide sequence ID" value="NZ_JAZAQF010000086.1"/>
</dbReference>
<gene>
    <name evidence="2" type="ORF">VPK24_14675</name>
</gene>
<dbReference type="Proteomes" id="UP001604335">
    <property type="component" value="Unassembled WGS sequence"/>
</dbReference>
<name>A0ABW7CCX8_9CYAN</name>
<comment type="caution">
    <text evidence="2">The sequence shown here is derived from an EMBL/GenBank/DDBJ whole genome shotgun (WGS) entry which is preliminary data.</text>
</comment>
<evidence type="ECO:0000313" key="3">
    <source>
        <dbReference type="Proteomes" id="UP001604335"/>
    </source>
</evidence>
<reference evidence="3" key="1">
    <citation type="journal article" date="2024" name="Algal Res.">
        <title>Biochemical, toxicological and genomic investigation of a high-biomass producing Limnothrix strain isolated from Italian shallow drinking water reservoir.</title>
        <authorList>
            <person name="Simonazzi M."/>
            <person name="Shishido T.K."/>
            <person name="Delbaje E."/>
            <person name="Wahlsten M."/>
            <person name="Fewer D.P."/>
            <person name="Sivonen K."/>
            <person name="Pezzolesi L."/>
            <person name="Pistocchi R."/>
        </authorList>
    </citation>
    <scope>NUCLEOTIDE SEQUENCE [LARGE SCALE GENOMIC DNA]</scope>
    <source>
        <strain evidence="3">LRLZ20PSL1</strain>
    </source>
</reference>
<sequence length="40" mass="4575">MYRPPPAPDRALDPDSIQKLGSTSRDQPLPQHLKYEGRSR</sequence>
<proteinExistence type="predicted"/>
<evidence type="ECO:0000256" key="1">
    <source>
        <dbReference type="SAM" id="MobiDB-lite"/>
    </source>
</evidence>
<accession>A0ABW7CCX8</accession>